<comment type="caution">
    <text evidence="2">The sequence shown here is derived from an EMBL/GenBank/DDBJ whole genome shotgun (WGS) entry which is preliminary data.</text>
</comment>
<feature type="compositionally biased region" description="Basic and acidic residues" evidence="1">
    <location>
        <begin position="11"/>
        <end position="28"/>
    </location>
</feature>
<sequence>MHPTFLARQRRREEEQRRREKAETRDTTKPTGRLFPRRIIRWDDFLTDQVFCSQPAFPSQHQLEYVKSLLKPISSEVGLRDFERDVVENAVRKLVDAVHYDPGTATFESYTNLGDPVSEPMERMFIGSGGTGAAMSVSAPRPLALKARGKGNRADQFCIYRTSDGRRFPALAIEYKAPETERRRSCHGSRDGDDSAFAARYLAAAVITQLFSYMIGKGIQYGYICTGQAFVFLYIPVDPATVYYHVSVPNQDVLDDARLSNTLLKESRGLGRL</sequence>
<dbReference type="Proteomes" id="UP001303473">
    <property type="component" value="Unassembled WGS sequence"/>
</dbReference>
<reference evidence="3" key="1">
    <citation type="journal article" date="2023" name="Mol. Phylogenet. Evol.">
        <title>Genome-scale phylogeny and comparative genomics of the fungal order Sordariales.</title>
        <authorList>
            <person name="Hensen N."/>
            <person name="Bonometti L."/>
            <person name="Westerberg I."/>
            <person name="Brannstrom I.O."/>
            <person name="Guillou S."/>
            <person name="Cros-Aarteil S."/>
            <person name="Calhoun S."/>
            <person name="Haridas S."/>
            <person name="Kuo A."/>
            <person name="Mondo S."/>
            <person name="Pangilinan J."/>
            <person name="Riley R."/>
            <person name="LaButti K."/>
            <person name="Andreopoulos B."/>
            <person name="Lipzen A."/>
            <person name="Chen C."/>
            <person name="Yan M."/>
            <person name="Daum C."/>
            <person name="Ng V."/>
            <person name="Clum A."/>
            <person name="Steindorff A."/>
            <person name="Ohm R.A."/>
            <person name="Martin F."/>
            <person name="Silar P."/>
            <person name="Natvig D.O."/>
            <person name="Lalanne C."/>
            <person name="Gautier V."/>
            <person name="Ament-Velasquez S.L."/>
            <person name="Kruys A."/>
            <person name="Hutchinson M.I."/>
            <person name="Powell A.J."/>
            <person name="Barry K."/>
            <person name="Miller A.N."/>
            <person name="Grigoriev I.V."/>
            <person name="Debuchy R."/>
            <person name="Gladieux P."/>
            <person name="Hiltunen Thoren M."/>
            <person name="Johannesson H."/>
        </authorList>
    </citation>
    <scope>NUCLEOTIDE SEQUENCE [LARGE SCALE GENOMIC DNA]</scope>
    <source>
        <strain evidence="3">CBS 340.73</strain>
    </source>
</reference>
<proteinExistence type="predicted"/>
<evidence type="ECO:0000313" key="2">
    <source>
        <dbReference type="EMBL" id="KAK3938277.1"/>
    </source>
</evidence>
<protein>
    <submittedName>
        <fullName evidence="2">Uncharacterized protein</fullName>
    </submittedName>
</protein>
<name>A0AAN6N6I3_9PEZI</name>
<evidence type="ECO:0000256" key="1">
    <source>
        <dbReference type="SAM" id="MobiDB-lite"/>
    </source>
</evidence>
<dbReference type="AlphaFoldDB" id="A0AAN6N6I3"/>
<keyword evidence="3" id="KW-1185">Reference proteome</keyword>
<feature type="region of interest" description="Disordered" evidence="1">
    <location>
        <begin position="1"/>
        <end position="30"/>
    </location>
</feature>
<dbReference type="EMBL" id="MU853833">
    <property type="protein sequence ID" value="KAK3938277.1"/>
    <property type="molecule type" value="Genomic_DNA"/>
</dbReference>
<evidence type="ECO:0000313" key="3">
    <source>
        <dbReference type="Proteomes" id="UP001303473"/>
    </source>
</evidence>
<accession>A0AAN6N6I3</accession>
<gene>
    <name evidence="2" type="ORF">QBC46DRAFT_365611</name>
</gene>
<organism evidence="2 3">
    <name type="scientific">Diplogelasinospora grovesii</name>
    <dbReference type="NCBI Taxonomy" id="303347"/>
    <lineage>
        <taxon>Eukaryota</taxon>
        <taxon>Fungi</taxon>
        <taxon>Dikarya</taxon>
        <taxon>Ascomycota</taxon>
        <taxon>Pezizomycotina</taxon>
        <taxon>Sordariomycetes</taxon>
        <taxon>Sordariomycetidae</taxon>
        <taxon>Sordariales</taxon>
        <taxon>Diplogelasinosporaceae</taxon>
        <taxon>Diplogelasinospora</taxon>
    </lineage>
</organism>